<feature type="transmembrane region" description="Helical" evidence="1">
    <location>
        <begin position="6"/>
        <end position="28"/>
    </location>
</feature>
<proteinExistence type="predicted"/>
<reference evidence="2" key="1">
    <citation type="submission" date="2018-11" db="EMBL/GenBank/DDBJ databases">
        <authorList>
            <consortium name="Pathogen Informatics"/>
        </authorList>
    </citation>
    <scope>NUCLEOTIDE SEQUENCE [LARGE SCALE GENOMIC DNA]</scope>
</reference>
<feature type="transmembrane region" description="Helical" evidence="1">
    <location>
        <begin position="40"/>
        <end position="62"/>
    </location>
</feature>
<keyword evidence="1" id="KW-0472">Membrane</keyword>
<dbReference type="AlphaFoldDB" id="A0A3P8DU47"/>
<accession>A0A3P8DU47</accession>
<sequence>MFYMDFYFGEFVILSSLVCYIIVLIRLVSKRGKSLRTVKVELPALLHFGTIFALTAVVLLFWHHPFGSGDLYGHIFNLFVLLRFAPSPILALFTNPTVKVELPALLHFGTIFALTAVVLLFWHHPVGSGDLYGHVFNLFVLLRFAPSPILALFTNP</sequence>
<evidence type="ECO:0000313" key="2">
    <source>
        <dbReference type="EMBL" id="VDP47431.1"/>
    </source>
</evidence>
<feature type="transmembrane region" description="Helical" evidence="1">
    <location>
        <begin position="105"/>
        <end position="123"/>
    </location>
</feature>
<evidence type="ECO:0000256" key="1">
    <source>
        <dbReference type="SAM" id="Phobius"/>
    </source>
</evidence>
<protein>
    <submittedName>
        <fullName evidence="2">Uncharacterized protein</fullName>
    </submittedName>
</protein>
<organism evidence="2">
    <name type="scientific">Heligmosomoides polygyrus</name>
    <name type="common">Parasitic roundworm</name>
    <dbReference type="NCBI Taxonomy" id="6339"/>
    <lineage>
        <taxon>Eukaryota</taxon>
        <taxon>Metazoa</taxon>
        <taxon>Ecdysozoa</taxon>
        <taxon>Nematoda</taxon>
        <taxon>Chromadorea</taxon>
        <taxon>Rhabditida</taxon>
        <taxon>Rhabditina</taxon>
        <taxon>Rhabditomorpha</taxon>
        <taxon>Strongyloidea</taxon>
        <taxon>Heligmosomidae</taxon>
        <taxon>Heligmosomoides</taxon>
    </lineage>
</organism>
<gene>
    <name evidence="2" type="ORF">HPBE_LOCUS24810</name>
</gene>
<name>A0A3P8DU47_HELPZ</name>
<keyword evidence="1" id="KW-1133">Transmembrane helix</keyword>
<dbReference type="OrthoDB" id="5870477at2759"/>
<dbReference type="EMBL" id="UZAH01036895">
    <property type="protein sequence ID" value="VDP47431.1"/>
    <property type="molecule type" value="Genomic_DNA"/>
</dbReference>
<feature type="transmembrane region" description="Helical" evidence="1">
    <location>
        <begin position="135"/>
        <end position="153"/>
    </location>
</feature>
<feature type="transmembrane region" description="Helical" evidence="1">
    <location>
        <begin position="74"/>
        <end position="93"/>
    </location>
</feature>
<keyword evidence="1" id="KW-0812">Transmembrane</keyword>